<evidence type="ECO:0000256" key="4">
    <source>
        <dbReference type="ARBA" id="ARBA00023002"/>
    </source>
</evidence>
<dbReference type="PANTHER" id="PTHR21624">
    <property type="entry name" value="STEROL DESATURASE-RELATED PROTEIN"/>
    <property type="match status" value="1"/>
</dbReference>
<dbReference type="Proteomes" id="UP000230709">
    <property type="component" value="Chromosome"/>
</dbReference>
<evidence type="ECO:0000256" key="2">
    <source>
        <dbReference type="ARBA" id="ARBA00022692"/>
    </source>
</evidence>
<feature type="transmembrane region" description="Helical" evidence="7">
    <location>
        <begin position="130"/>
        <end position="148"/>
    </location>
</feature>
<evidence type="ECO:0000259" key="8">
    <source>
        <dbReference type="Pfam" id="PF04116"/>
    </source>
</evidence>
<feature type="domain" description="Fatty acid hydroxylase" evidence="8">
    <location>
        <begin position="90"/>
        <end position="223"/>
    </location>
</feature>
<dbReference type="Pfam" id="PF04116">
    <property type="entry name" value="FA_hydroxylase"/>
    <property type="match status" value="1"/>
</dbReference>
<accession>A0A2D2CWV4</accession>
<dbReference type="GO" id="GO:0012505">
    <property type="term" value="C:endomembrane system"/>
    <property type="evidence" value="ECO:0007669"/>
    <property type="project" value="UniProtKB-SubCell"/>
</dbReference>
<dbReference type="GO" id="GO:0008610">
    <property type="term" value="P:lipid biosynthetic process"/>
    <property type="evidence" value="ECO:0007669"/>
    <property type="project" value="InterPro"/>
</dbReference>
<evidence type="ECO:0000256" key="5">
    <source>
        <dbReference type="ARBA" id="ARBA00023098"/>
    </source>
</evidence>
<comment type="subcellular location">
    <subcellularLocation>
        <location evidence="1">Endomembrane system</location>
        <topology evidence="1">Multi-pass membrane protein</topology>
    </subcellularLocation>
</comment>
<dbReference type="GO" id="GO:0016020">
    <property type="term" value="C:membrane"/>
    <property type="evidence" value="ECO:0007669"/>
    <property type="project" value="GOC"/>
</dbReference>
<dbReference type="STRING" id="595536.GCA_000178815_04256"/>
<dbReference type="AlphaFoldDB" id="A0A2D2CWV4"/>
<keyword evidence="3 7" id="KW-1133">Transmembrane helix</keyword>
<keyword evidence="2 7" id="KW-0812">Transmembrane</keyword>
<evidence type="ECO:0000256" key="3">
    <source>
        <dbReference type="ARBA" id="ARBA00022989"/>
    </source>
</evidence>
<evidence type="ECO:0000313" key="9">
    <source>
        <dbReference type="EMBL" id="ATQ67242.1"/>
    </source>
</evidence>
<dbReference type="PANTHER" id="PTHR21624:SF1">
    <property type="entry name" value="ALKYLGLYCEROL MONOOXYGENASE"/>
    <property type="match status" value="1"/>
</dbReference>
<gene>
    <name evidence="9" type="ORF">CQW49_04530</name>
</gene>
<organism evidence="9 10">
    <name type="scientific">Methylosinus trichosporium (strain ATCC 35070 / NCIMB 11131 / UNIQEM 75 / OB3b)</name>
    <dbReference type="NCBI Taxonomy" id="595536"/>
    <lineage>
        <taxon>Bacteria</taxon>
        <taxon>Pseudomonadati</taxon>
        <taxon>Pseudomonadota</taxon>
        <taxon>Alphaproteobacteria</taxon>
        <taxon>Hyphomicrobiales</taxon>
        <taxon>Methylocystaceae</taxon>
        <taxon>Methylosinus</taxon>
    </lineage>
</organism>
<dbReference type="EMBL" id="CP023737">
    <property type="protein sequence ID" value="ATQ67242.1"/>
    <property type="molecule type" value="Genomic_DNA"/>
</dbReference>
<keyword evidence="6 7" id="KW-0472">Membrane</keyword>
<feature type="transmembrane region" description="Helical" evidence="7">
    <location>
        <begin position="84"/>
        <end position="102"/>
    </location>
</feature>
<dbReference type="KEGG" id="mtw:CQW49_04530"/>
<proteinExistence type="predicted"/>
<sequence length="295" mass="33263">MLSLESSSLDLRMRMIILAAAIGFMTLEYLFSRHARRDEHDLRESAASLGVAFGRILLRGVEGFAVVWPFAFAYEHRLLDFDQMSALALVALFVGVEFFYYWHHRASHRVRWLWATHCVHHSSTRLNYTAAVRLGWTGGVSGGFVFFLPLAFIGFHPVAIVGMLTLNLLYQFFIHTELGPRLGFLEHVLNTPAHHRVHHASNDSCLDKNFGGVLILFDRLFGTFAEAPRREAMRYGLVGARPSYNPLRIAFGEWPAMLADARAARDWRGVLAALFAPPGAARPASESVHDRRFAI</sequence>
<dbReference type="GO" id="GO:0006643">
    <property type="term" value="P:membrane lipid metabolic process"/>
    <property type="evidence" value="ECO:0007669"/>
    <property type="project" value="TreeGrafter"/>
</dbReference>
<keyword evidence="5" id="KW-0443">Lipid metabolism</keyword>
<evidence type="ECO:0000313" key="10">
    <source>
        <dbReference type="Proteomes" id="UP000230709"/>
    </source>
</evidence>
<dbReference type="InterPro" id="IPR051689">
    <property type="entry name" value="Sterol_desaturase/TMEM195"/>
</dbReference>
<evidence type="ECO:0000256" key="1">
    <source>
        <dbReference type="ARBA" id="ARBA00004127"/>
    </source>
</evidence>
<dbReference type="InterPro" id="IPR006694">
    <property type="entry name" value="Fatty_acid_hydroxylase"/>
</dbReference>
<evidence type="ECO:0000256" key="7">
    <source>
        <dbReference type="SAM" id="Phobius"/>
    </source>
</evidence>
<dbReference type="GO" id="GO:0005506">
    <property type="term" value="F:iron ion binding"/>
    <property type="evidence" value="ECO:0007669"/>
    <property type="project" value="InterPro"/>
</dbReference>
<feature type="transmembrane region" description="Helical" evidence="7">
    <location>
        <begin position="52"/>
        <end position="72"/>
    </location>
</feature>
<dbReference type="RefSeq" id="WP_003612899.1">
    <property type="nucleotide sequence ID" value="NZ_CP023737.1"/>
</dbReference>
<dbReference type="GO" id="GO:0050479">
    <property type="term" value="F:glyceryl-ether monooxygenase activity"/>
    <property type="evidence" value="ECO:0007669"/>
    <property type="project" value="TreeGrafter"/>
</dbReference>
<feature type="transmembrane region" description="Helical" evidence="7">
    <location>
        <begin position="12"/>
        <end position="31"/>
    </location>
</feature>
<protein>
    <submittedName>
        <fullName evidence="9">Sterol desaturase family protein</fullName>
    </submittedName>
</protein>
<name>A0A2D2CWV4_METT3</name>
<keyword evidence="4" id="KW-0560">Oxidoreductase</keyword>
<keyword evidence="10" id="KW-1185">Reference proteome</keyword>
<evidence type="ECO:0000256" key="6">
    <source>
        <dbReference type="ARBA" id="ARBA00023136"/>
    </source>
</evidence>
<reference evidence="10" key="1">
    <citation type="submission" date="2017-10" db="EMBL/GenBank/DDBJ databases">
        <title>Completed PacBio SMRT sequence of Methylosinus trichosporium OB3b reveals presence of a third large plasmid.</title>
        <authorList>
            <person name="Charles T.C."/>
            <person name="Lynch M.D.J."/>
            <person name="Heil J.R."/>
            <person name="Cheng J."/>
        </authorList>
    </citation>
    <scope>NUCLEOTIDE SEQUENCE [LARGE SCALE GENOMIC DNA]</scope>
    <source>
        <strain evidence="10">OB3b</strain>
    </source>
</reference>